<reference evidence="2" key="2">
    <citation type="submission" date="2020-02" db="EMBL/GenBank/DDBJ databases">
        <authorList>
            <consortium name="NCBI Pathogen Detection Project"/>
        </authorList>
    </citation>
    <scope>NUCLEOTIDE SEQUENCE</scope>
    <source>
        <strain evidence="2">MA.CK_97/00011857</strain>
    </source>
</reference>
<accession>A0A757C337</accession>
<sequence>MKKVTDIGYMFKKLAFILLLFGTNAQAGHSDLGDDTSQWPFVYQTSQYSGEAELSAPQEKRYELAYYHFLGKYFNVNLLDSYVLVCAGYPTFQLDCISPEHIAVGFTEQKSGARHIAILGGYLESFEPSTKGRHYNFLGHAYSDRPQDPKARPDIGVGIFLDDSEIRQFPSGGVWKASLELRQVNISPAGGTPSWTYIKVNITLNLTDSKNIRIWFPQSHGSTTSVALSSRSPHVTVDACLYDGYNSNSNRLDVMFNSQNAGPDNTFKLARLSGSGHLPYQVRVAPPDNPGALKAVRPGETVTYTGMNNAPVRQVSMPGLQIPVVCVPWAIELQLSPYNRRYVMAGHYSDVLTLTLTPSLN</sequence>
<dbReference type="InterPro" id="IPR043037">
    <property type="entry name" value="CfaE_adhesin"/>
</dbReference>
<evidence type="ECO:0000313" key="2">
    <source>
        <dbReference type="EMBL" id="HAG0390715.1"/>
    </source>
</evidence>
<dbReference type="Gene3D" id="2.60.40.2520">
    <property type="entry name" value="CFA/I fimbrial subunit E, adhesin domain"/>
    <property type="match status" value="1"/>
</dbReference>
<dbReference type="Gene3D" id="2.60.40.2040">
    <property type="entry name" value="CFA/I fimbrial subunit E, pilin domain"/>
    <property type="match status" value="1"/>
</dbReference>
<evidence type="ECO:0008006" key="3">
    <source>
        <dbReference type="Google" id="ProtNLM"/>
    </source>
</evidence>
<comment type="caution">
    <text evidence="2">The sequence shown here is derived from an EMBL/GenBank/DDBJ whole genome shotgun (WGS) entry which is preliminary data.</text>
</comment>
<feature type="signal peptide" evidence="1">
    <location>
        <begin position="1"/>
        <end position="27"/>
    </location>
</feature>
<dbReference type="Pfam" id="PF07434">
    <property type="entry name" value="CblD"/>
    <property type="match status" value="1"/>
</dbReference>
<organism evidence="2">
    <name type="scientific">Salmonella enterica</name>
    <name type="common">Salmonella choleraesuis</name>
    <dbReference type="NCBI Taxonomy" id="28901"/>
    <lineage>
        <taxon>Bacteria</taxon>
        <taxon>Pseudomonadati</taxon>
        <taxon>Pseudomonadota</taxon>
        <taxon>Gammaproteobacteria</taxon>
        <taxon>Enterobacterales</taxon>
        <taxon>Enterobacteriaceae</taxon>
        <taxon>Salmonella</taxon>
    </lineage>
</organism>
<protein>
    <recommendedName>
        <fullName evidence="3">Fimbrial protein</fullName>
    </recommendedName>
</protein>
<dbReference type="AlphaFoldDB" id="A0A757C337"/>
<keyword evidence="1" id="KW-0732">Signal</keyword>
<reference evidence="2" key="1">
    <citation type="journal article" date="2018" name="Genome Biol.">
        <title>SKESA: strategic k-mer extension for scrupulous assemblies.</title>
        <authorList>
            <person name="Souvorov A."/>
            <person name="Agarwala R."/>
            <person name="Lipman D.J."/>
        </authorList>
    </citation>
    <scope>NUCLEOTIDE SEQUENCE</scope>
    <source>
        <strain evidence="2">MA.CK_97/00011857</strain>
    </source>
</reference>
<gene>
    <name evidence="2" type="ORF">G8S59_004011</name>
</gene>
<name>A0A757C337_SALER</name>
<feature type="chain" id="PRO_5027619181" description="Fimbrial protein" evidence="1">
    <location>
        <begin position="28"/>
        <end position="361"/>
    </location>
</feature>
<dbReference type="EMBL" id="DAAXCJ010000012">
    <property type="protein sequence ID" value="HAG0390715.1"/>
    <property type="molecule type" value="Genomic_DNA"/>
</dbReference>
<evidence type="ECO:0000256" key="1">
    <source>
        <dbReference type="SAM" id="SignalP"/>
    </source>
</evidence>
<proteinExistence type="predicted"/>
<dbReference type="InterPro" id="IPR010888">
    <property type="entry name" value="CblD"/>
</dbReference>